<evidence type="ECO:0000256" key="1">
    <source>
        <dbReference type="ARBA" id="ARBA00022737"/>
    </source>
</evidence>
<comment type="caution">
    <text evidence="4">The sequence shown here is derived from an EMBL/GenBank/DDBJ whole genome shotgun (WGS) entry which is preliminary data.</text>
</comment>
<keyword evidence="1" id="KW-0677">Repeat</keyword>
<gene>
    <name evidence="4" type="ORF">PVAG01_08033</name>
</gene>
<organism evidence="4 5">
    <name type="scientific">Phlyctema vagabunda</name>
    <dbReference type="NCBI Taxonomy" id="108571"/>
    <lineage>
        <taxon>Eukaryota</taxon>
        <taxon>Fungi</taxon>
        <taxon>Dikarya</taxon>
        <taxon>Ascomycota</taxon>
        <taxon>Pezizomycotina</taxon>
        <taxon>Leotiomycetes</taxon>
        <taxon>Helotiales</taxon>
        <taxon>Dermateaceae</taxon>
        <taxon>Phlyctema</taxon>
    </lineage>
</organism>
<evidence type="ECO:0000313" key="5">
    <source>
        <dbReference type="Proteomes" id="UP001629113"/>
    </source>
</evidence>
<dbReference type="EMBL" id="JBFCZG010000006">
    <property type="protein sequence ID" value="KAL3421587.1"/>
    <property type="molecule type" value="Genomic_DNA"/>
</dbReference>
<accession>A0ABR4PE26</accession>
<evidence type="ECO:0000313" key="4">
    <source>
        <dbReference type="EMBL" id="KAL3421587.1"/>
    </source>
</evidence>
<keyword evidence="5" id="KW-1185">Reference proteome</keyword>
<sequence>MGSYKIPIRIVFWFGYLSCFACAYSAGFGGAFSSGPTAPGNWIRIANSTLVVPKPPMPQTGLISLWTGMGTDDGDLIQALTESYSGTINVDCGILNGTWCSWASILDNTGQKGGRQVITKPGDLVTQSYMYNDATDLYDQFVLINGVVVSSYSSSSGHAIGWGTAEECNEAYPAYPCGIVPQHDWINTVLVLDQAQPDYNGTFGNGRSTGTLQTKDGGKTWRGARLRIQAIDYTPTCPDNPTLTTQELDKFNVTCSTDYSGANLYITNAASFQACGSLCGQTSGCAGAVYLGKKCTLKSSIGKATTRAGARAVILTESQSFPPQTPTEELACPSWNNSKYSGPSNSYTIACDKDYAGGNLKFVQASSYQDCIASCDKTKSCVALTYTSKGCYLKKAVGVARSNTLAMSAVRTK</sequence>
<reference evidence="4 5" key="1">
    <citation type="submission" date="2024-06" db="EMBL/GenBank/DDBJ databases">
        <title>Complete genome of Phlyctema vagabunda strain 19-DSS-EL-015.</title>
        <authorList>
            <person name="Fiorenzani C."/>
        </authorList>
    </citation>
    <scope>NUCLEOTIDE SEQUENCE [LARGE SCALE GENOMIC DNA]</scope>
    <source>
        <strain evidence="4 5">19-DSS-EL-015</strain>
    </source>
</reference>
<feature type="domain" description="Apple" evidence="3">
    <location>
        <begin position="332"/>
        <end position="413"/>
    </location>
</feature>
<dbReference type="Gene3D" id="3.50.4.10">
    <property type="entry name" value="Hepatocyte Growth Factor"/>
    <property type="match status" value="2"/>
</dbReference>
<evidence type="ECO:0000256" key="2">
    <source>
        <dbReference type="ARBA" id="ARBA00023157"/>
    </source>
</evidence>
<name>A0ABR4PE26_9HELO</name>
<dbReference type="CDD" id="cd01100">
    <property type="entry name" value="APPLE_Factor_XI_like"/>
    <property type="match status" value="1"/>
</dbReference>
<proteinExistence type="predicted"/>
<dbReference type="InterPro" id="IPR000177">
    <property type="entry name" value="Apple"/>
</dbReference>
<dbReference type="InterPro" id="IPR003609">
    <property type="entry name" value="Pan_app"/>
</dbReference>
<evidence type="ECO:0000259" key="3">
    <source>
        <dbReference type="PROSITE" id="PS50948"/>
    </source>
</evidence>
<dbReference type="PROSITE" id="PS50948">
    <property type="entry name" value="PAN"/>
    <property type="match status" value="1"/>
</dbReference>
<protein>
    <recommendedName>
        <fullName evidence="3">Apple domain-containing protein</fullName>
    </recommendedName>
</protein>
<keyword evidence="2" id="KW-1015">Disulfide bond</keyword>
<dbReference type="Proteomes" id="UP001629113">
    <property type="component" value="Unassembled WGS sequence"/>
</dbReference>
<dbReference type="Pfam" id="PF14295">
    <property type="entry name" value="PAN_4"/>
    <property type="match status" value="2"/>
</dbReference>
<dbReference type="SMART" id="SM00223">
    <property type="entry name" value="APPLE"/>
    <property type="match status" value="1"/>
</dbReference>